<dbReference type="AlphaFoldDB" id="A0A5J9WDA9"/>
<feature type="region of interest" description="Disordered" evidence="1">
    <location>
        <begin position="47"/>
        <end position="73"/>
    </location>
</feature>
<dbReference type="EMBL" id="RWGY01000004">
    <property type="protein sequence ID" value="TVU46682.1"/>
    <property type="molecule type" value="Genomic_DNA"/>
</dbReference>
<keyword evidence="3" id="KW-1185">Reference proteome</keyword>
<feature type="compositionally biased region" description="Basic and acidic residues" evidence="1">
    <location>
        <begin position="12"/>
        <end position="30"/>
    </location>
</feature>
<dbReference type="Gramene" id="TVU46682">
    <property type="protein sequence ID" value="TVU46682"/>
    <property type="gene ID" value="EJB05_06232"/>
</dbReference>
<organism evidence="2 3">
    <name type="scientific">Eragrostis curvula</name>
    <name type="common">weeping love grass</name>
    <dbReference type="NCBI Taxonomy" id="38414"/>
    <lineage>
        <taxon>Eukaryota</taxon>
        <taxon>Viridiplantae</taxon>
        <taxon>Streptophyta</taxon>
        <taxon>Embryophyta</taxon>
        <taxon>Tracheophyta</taxon>
        <taxon>Spermatophyta</taxon>
        <taxon>Magnoliopsida</taxon>
        <taxon>Liliopsida</taxon>
        <taxon>Poales</taxon>
        <taxon>Poaceae</taxon>
        <taxon>PACMAD clade</taxon>
        <taxon>Chloridoideae</taxon>
        <taxon>Eragrostideae</taxon>
        <taxon>Eragrostidinae</taxon>
        <taxon>Eragrostis</taxon>
    </lineage>
</organism>
<proteinExistence type="predicted"/>
<name>A0A5J9WDA9_9POAL</name>
<comment type="caution">
    <text evidence="2">The sequence shown here is derived from an EMBL/GenBank/DDBJ whole genome shotgun (WGS) entry which is preliminary data.</text>
</comment>
<evidence type="ECO:0000313" key="3">
    <source>
        <dbReference type="Proteomes" id="UP000324897"/>
    </source>
</evidence>
<reference evidence="2 3" key="1">
    <citation type="journal article" date="2019" name="Sci. Rep.">
        <title>A high-quality genome of Eragrostis curvula grass provides insights into Poaceae evolution and supports new strategies to enhance forage quality.</title>
        <authorList>
            <person name="Carballo J."/>
            <person name="Santos B.A.C.M."/>
            <person name="Zappacosta D."/>
            <person name="Garbus I."/>
            <person name="Selva J.P."/>
            <person name="Gallo C.A."/>
            <person name="Diaz A."/>
            <person name="Albertini E."/>
            <person name="Caccamo M."/>
            <person name="Echenique V."/>
        </authorList>
    </citation>
    <scope>NUCLEOTIDE SEQUENCE [LARGE SCALE GENOMIC DNA]</scope>
    <source>
        <strain evidence="3">cv. Victoria</strain>
        <tissue evidence="2">Leaf</tissue>
    </source>
</reference>
<evidence type="ECO:0000256" key="1">
    <source>
        <dbReference type="SAM" id="MobiDB-lite"/>
    </source>
</evidence>
<evidence type="ECO:0000313" key="2">
    <source>
        <dbReference type="EMBL" id="TVU46682.1"/>
    </source>
</evidence>
<sequence length="162" mass="17878">MLSHGRAGLLHLEGRSPRRDPAAAAALRHEEKPVAHHPLYCSRTARTLLPQKHARPPPPRTSPSSRSRGNHQAEEKPLLLYEVRCLISHFFSPNFSFVLSSLHLLGAGCNSGPELGGLAFSMTRQPSPQDPVARSAGKYLKELLLMQVYKNLMACRAKICVL</sequence>
<protein>
    <submittedName>
        <fullName evidence="2">Uncharacterized protein</fullName>
    </submittedName>
</protein>
<feature type="non-terminal residue" evidence="2">
    <location>
        <position position="1"/>
    </location>
</feature>
<accession>A0A5J9WDA9</accession>
<gene>
    <name evidence="2" type="ORF">EJB05_06232</name>
</gene>
<feature type="region of interest" description="Disordered" evidence="1">
    <location>
        <begin position="1"/>
        <end position="30"/>
    </location>
</feature>
<dbReference type="Proteomes" id="UP000324897">
    <property type="component" value="Chromosome 5"/>
</dbReference>